<feature type="transmembrane region" description="Helical" evidence="6">
    <location>
        <begin position="258"/>
        <end position="282"/>
    </location>
</feature>
<keyword evidence="5 6" id="KW-0472">Membrane</keyword>
<comment type="subcellular location">
    <subcellularLocation>
        <location evidence="1 6">Membrane</location>
        <topology evidence="1 6">Multi-pass membrane protein</topology>
    </subcellularLocation>
</comment>
<feature type="transmembrane region" description="Helical" evidence="6">
    <location>
        <begin position="222"/>
        <end position="246"/>
    </location>
</feature>
<evidence type="ECO:0000313" key="8">
    <source>
        <dbReference type="Proteomes" id="UP001595886"/>
    </source>
</evidence>
<keyword evidence="3 6" id="KW-0812">Transmembrane</keyword>
<dbReference type="RefSeq" id="WP_380020632.1">
    <property type="nucleotide sequence ID" value="NZ_JBHSHD010000007.1"/>
</dbReference>
<name>A0ABV9QV44_9GAMM</name>
<dbReference type="EMBL" id="JBHSHD010000007">
    <property type="protein sequence ID" value="MFC4820702.1"/>
    <property type="molecule type" value="Genomic_DNA"/>
</dbReference>
<evidence type="ECO:0000313" key="7">
    <source>
        <dbReference type="EMBL" id="MFC4820702.1"/>
    </source>
</evidence>
<proteinExistence type="inferred from homology"/>
<feature type="transmembrane region" description="Helical" evidence="6">
    <location>
        <begin position="44"/>
        <end position="62"/>
    </location>
</feature>
<dbReference type="InterPro" id="IPR001204">
    <property type="entry name" value="Phos_transporter"/>
</dbReference>
<protein>
    <recommendedName>
        <fullName evidence="6">Phosphate transporter</fullName>
    </recommendedName>
</protein>
<dbReference type="Pfam" id="PF01384">
    <property type="entry name" value="PHO4"/>
    <property type="match status" value="1"/>
</dbReference>
<dbReference type="Proteomes" id="UP001595886">
    <property type="component" value="Unassembled WGS sequence"/>
</dbReference>
<keyword evidence="8" id="KW-1185">Reference proteome</keyword>
<dbReference type="PANTHER" id="PTHR11101">
    <property type="entry name" value="PHOSPHATE TRANSPORTER"/>
    <property type="match status" value="1"/>
</dbReference>
<organism evidence="7 8">
    <name type="scientific">Dokdonella ginsengisoli</name>
    <dbReference type="NCBI Taxonomy" id="363846"/>
    <lineage>
        <taxon>Bacteria</taxon>
        <taxon>Pseudomonadati</taxon>
        <taxon>Pseudomonadota</taxon>
        <taxon>Gammaproteobacteria</taxon>
        <taxon>Lysobacterales</taxon>
        <taxon>Rhodanobacteraceae</taxon>
        <taxon>Dokdonella</taxon>
    </lineage>
</organism>
<accession>A0ABV9QV44</accession>
<evidence type="ECO:0000256" key="1">
    <source>
        <dbReference type="ARBA" id="ARBA00004141"/>
    </source>
</evidence>
<dbReference type="PANTHER" id="PTHR11101:SF80">
    <property type="entry name" value="PHOSPHATE TRANSPORTER"/>
    <property type="match status" value="1"/>
</dbReference>
<feature type="transmembrane region" description="Helical" evidence="6">
    <location>
        <begin position="74"/>
        <end position="99"/>
    </location>
</feature>
<feature type="transmembrane region" description="Helical" evidence="6">
    <location>
        <begin position="349"/>
        <end position="367"/>
    </location>
</feature>
<keyword evidence="4 6" id="KW-1133">Transmembrane helix</keyword>
<evidence type="ECO:0000256" key="3">
    <source>
        <dbReference type="ARBA" id="ARBA00022692"/>
    </source>
</evidence>
<keyword evidence="6" id="KW-0592">Phosphate transport</keyword>
<evidence type="ECO:0000256" key="2">
    <source>
        <dbReference type="ARBA" id="ARBA00022448"/>
    </source>
</evidence>
<comment type="similarity">
    <text evidence="6">Belongs to the inorganic phosphate transporter (PiT) (TC 2.A.20) family.</text>
</comment>
<evidence type="ECO:0000256" key="6">
    <source>
        <dbReference type="RuleBase" id="RU363058"/>
    </source>
</evidence>
<sequence length="376" mass="39313">MELTLVLLVVVIALVFEYINGFHDTANSIATVVATKVLSPGQAVLLAASMNLIGALAGTAVAKTIASGLIDTNVVAVTPVVLICALLGAVIWNLITWWWGLPSSSSHALVGGLCGAALAAAHDNWGAIIWAQGGTHWWGEKGVVPKVIVPMVTSPVAGFVLGLLLMALLFSLMEFLGSRTGPLQKLGRTRFANLFFGKAQLVSASAMGLSHGLNDAQKTMGIIALALAGATAAGTLDGMPAWLGFLRIEDSAEHPFEIALWIKLLCAVVMAAGTAAGGWRIIKTLGHKMVKLHPINGFAAETASASVILTASHFGIPVSTTHNISSAILGVGVAKRANAIRWTVVERMIWAWILTLPVTGTLAWLLVRAARAMGWS</sequence>
<keyword evidence="2 6" id="KW-0813">Transport</keyword>
<evidence type="ECO:0000256" key="4">
    <source>
        <dbReference type="ARBA" id="ARBA00022989"/>
    </source>
</evidence>
<comment type="caution">
    <text evidence="7">The sequence shown here is derived from an EMBL/GenBank/DDBJ whole genome shotgun (WGS) entry which is preliminary data.</text>
</comment>
<gene>
    <name evidence="7" type="ORF">ACFO6Q_10225</name>
</gene>
<evidence type="ECO:0000256" key="5">
    <source>
        <dbReference type="ARBA" id="ARBA00023136"/>
    </source>
</evidence>
<feature type="transmembrane region" description="Helical" evidence="6">
    <location>
        <begin position="147"/>
        <end position="170"/>
    </location>
</feature>
<reference evidence="8" key="1">
    <citation type="journal article" date="2019" name="Int. J. Syst. Evol. Microbiol.">
        <title>The Global Catalogue of Microorganisms (GCM) 10K type strain sequencing project: providing services to taxonomists for standard genome sequencing and annotation.</title>
        <authorList>
            <consortium name="The Broad Institute Genomics Platform"/>
            <consortium name="The Broad Institute Genome Sequencing Center for Infectious Disease"/>
            <person name="Wu L."/>
            <person name="Ma J."/>
        </authorList>
    </citation>
    <scope>NUCLEOTIDE SEQUENCE [LARGE SCALE GENOMIC DNA]</scope>
    <source>
        <strain evidence="8">CCUG 30340</strain>
    </source>
</reference>